<evidence type="ECO:0000313" key="2">
    <source>
        <dbReference type="Proteomes" id="UP001281147"/>
    </source>
</evidence>
<dbReference type="EMBL" id="JAUTXU010000192">
    <property type="protein sequence ID" value="KAK3699829.1"/>
    <property type="molecule type" value="Genomic_DNA"/>
</dbReference>
<proteinExistence type="predicted"/>
<reference evidence="1" key="1">
    <citation type="submission" date="2023-07" db="EMBL/GenBank/DDBJ databases">
        <title>Black Yeasts Isolated from many extreme environments.</title>
        <authorList>
            <person name="Coleine C."/>
            <person name="Stajich J.E."/>
            <person name="Selbmann L."/>
        </authorList>
    </citation>
    <scope>NUCLEOTIDE SEQUENCE</scope>
    <source>
        <strain evidence="1">CCFEE 5714</strain>
    </source>
</reference>
<accession>A0ACC3MPW7</accession>
<dbReference type="Proteomes" id="UP001281147">
    <property type="component" value="Unassembled WGS sequence"/>
</dbReference>
<gene>
    <name evidence="1" type="primary">MED7_2</name>
    <name evidence="1" type="ORF">LTR37_016244</name>
</gene>
<comment type="caution">
    <text evidence="1">The sequence shown here is derived from an EMBL/GenBank/DDBJ whole genome shotgun (WGS) entry which is preliminary data.</text>
</comment>
<sequence>MTLSGISSCIPAYGPYLGSAVLNYDSLETRHTFVGRITTMAEQQQQQQQQQATISAPFPAPPPFYKHFTKPNLAQLRQIRRETANAQQQPHITTNGSNDSKPDIDILSLPPELRYLLPPPPPQDDKYRTLGAPQDPNAPDEGLKPDQQLYPLTANAKLNPQPHLIALARSLLTTFLSLVGILSKNPQLYAEKVNDLEMIMRNMHDLINQYRPHQARETLILMMEERVERLRGKVGRIREVEGRVGKLMEGLREGGEVEEGKLEDGEGGGKRGDGDVMEERWREKQRMRWRAMEEEMAG</sequence>
<organism evidence="1 2">
    <name type="scientific">Vermiconidia calcicola</name>
    <dbReference type="NCBI Taxonomy" id="1690605"/>
    <lineage>
        <taxon>Eukaryota</taxon>
        <taxon>Fungi</taxon>
        <taxon>Dikarya</taxon>
        <taxon>Ascomycota</taxon>
        <taxon>Pezizomycotina</taxon>
        <taxon>Dothideomycetes</taxon>
        <taxon>Dothideomycetidae</taxon>
        <taxon>Mycosphaerellales</taxon>
        <taxon>Extremaceae</taxon>
        <taxon>Vermiconidia</taxon>
    </lineage>
</organism>
<evidence type="ECO:0000313" key="1">
    <source>
        <dbReference type="EMBL" id="KAK3699829.1"/>
    </source>
</evidence>
<protein>
    <submittedName>
        <fullName evidence="1">Mediator of RNA polymerase II transcription subunit 7</fullName>
    </submittedName>
</protein>
<keyword evidence="2" id="KW-1185">Reference proteome</keyword>
<name>A0ACC3MPW7_9PEZI</name>